<sequence length="41" mass="4582">MAADIAQLRRSGMAIVTTEVEVSDNLFNTTRRVPVYRLASE</sequence>
<dbReference type="Proteomes" id="UP000655094">
    <property type="component" value="Unassembled WGS sequence"/>
</dbReference>
<accession>A0A919LS58</accession>
<comment type="caution">
    <text evidence="1">The sequence shown here is derived from an EMBL/GenBank/DDBJ whole genome shotgun (WGS) entry which is preliminary data.</text>
</comment>
<dbReference type="AlphaFoldDB" id="A0A919LS58"/>
<evidence type="ECO:0000313" key="2">
    <source>
        <dbReference type="Proteomes" id="UP000655094"/>
    </source>
</evidence>
<evidence type="ECO:0000313" key="1">
    <source>
        <dbReference type="EMBL" id="GHK52499.1"/>
    </source>
</evidence>
<organism evidence="1 2">
    <name type="scientific">Klebsiella pneumoniae</name>
    <dbReference type="NCBI Taxonomy" id="573"/>
    <lineage>
        <taxon>Bacteria</taxon>
        <taxon>Pseudomonadati</taxon>
        <taxon>Pseudomonadota</taxon>
        <taxon>Gammaproteobacteria</taxon>
        <taxon>Enterobacterales</taxon>
        <taxon>Enterobacteriaceae</taxon>
        <taxon>Klebsiella/Raoultella group</taxon>
        <taxon>Klebsiella</taxon>
        <taxon>Klebsiella pneumoniae complex</taxon>
    </lineage>
</organism>
<proteinExistence type="predicted"/>
<protein>
    <submittedName>
        <fullName evidence="1">Uncharacterized protein</fullName>
    </submittedName>
</protein>
<gene>
    <name evidence="1" type="ORF">KPZU09_22350</name>
</gene>
<reference evidence="1" key="1">
    <citation type="submission" date="2020-10" db="EMBL/GenBank/DDBJ databases">
        <title>Genome Sequence of ESBL Producing Zambian Clinical Strains.</title>
        <authorList>
            <person name="Shawa M."/>
            <person name="Furuta Y."/>
            <person name="Simbotwe M."/>
            <person name="Mulenga E."/>
            <person name="Mubanga M."/>
            <person name="Mulenga G."/>
            <person name="Kaile C."/>
            <person name="Zorigt T."/>
            <person name="Hang'ombe B."/>
            <person name="Higashi H."/>
        </authorList>
    </citation>
    <scope>NUCLEOTIDE SEQUENCE</scope>
    <source>
        <strain evidence="1">Zam_UTH_09</strain>
    </source>
</reference>
<dbReference type="EMBL" id="BNFF01000001">
    <property type="protein sequence ID" value="GHK52499.1"/>
    <property type="molecule type" value="Genomic_DNA"/>
</dbReference>
<name>A0A919LS58_KLEPN</name>